<keyword evidence="1" id="KW-1133">Transmembrane helix</keyword>
<dbReference type="Ensembl" id="ENSLACT00000021751.1">
    <property type="protein sequence ID" value="ENSLACP00000021610.1"/>
    <property type="gene ID" value="ENSLACG00000018986.1"/>
</dbReference>
<dbReference type="AlphaFoldDB" id="H3BI89"/>
<dbReference type="PANTHER" id="PTHR16214">
    <property type="entry name" value="TRANSMEMBRANE PROTEIN 260"/>
    <property type="match status" value="1"/>
</dbReference>
<dbReference type="GO" id="GO:0007417">
    <property type="term" value="P:central nervous system development"/>
    <property type="evidence" value="ECO:0007669"/>
    <property type="project" value="Ensembl"/>
</dbReference>
<feature type="transmembrane region" description="Helical" evidence="1">
    <location>
        <begin position="97"/>
        <end position="114"/>
    </location>
</feature>
<dbReference type="STRING" id="7897.ENSLACP00000021610"/>
<dbReference type="Pfam" id="PF11028">
    <property type="entry name" value="TMEM260-like"/>
    <property type="match status" value="1"/>
</dbReference>
<dbReference type="EMBL" id="AFYH01002764">
    <property type="status" value="NOT_ANNOTATED_CDS"/>
    <property type="molecule type" value="Genomic_DNA"/>
</dbReference>
<dbReference type="EMBL" id="AFYH01002765">
    <property type="status" value="NOT_ANNOTATED_CDS"/>
    <property type="molecule type" value="Genomic_DNA"/>
</dbReference>
<reference evidence="2" key="3">
    <citation type="submission" date="2025-09" db="UniProtKB">
        <authorList>
            <consortium name="Ensembl"/>
        </authorList>
    </citation>
    <scope>IDENTIFICATION</scope>
</reference>
<protein>
    <submittedName>
        <fullName evidence="2">Transmembrane protein 260</fullName>
    </submittedName>
</protein>
<dbReference type="OMA" id="HSVNLMC"/>
<evidence type="ECO:0000313" key="3">
    <source>
        <dbReference type="Proteomes" id="UP000008672"/>
    </source>
</evidence>
<dbReference type="GeneTree" id="ENSGT00390000013544"/>
<keyword evidence="1" id="KW-0812">Transmembrane</keyword>
<dbReference type="FunCoup" id="H3BI89">
    <property type="interactions" value="1692"/>
</dbReference>
<dbReference type="PANTHER" id="PTHR16214:SF3">
    <property type="entry name" value="TRANSMEMBRANE PROTEIN 260"/>
    <property type="match status" value="1"/>
</dbReference>
<reference evidence="2" key="2">
    <citation type="submission" date="2025-08" db="UniProtKB">
        <authorList>
            <consortium name="Ensembl"/>
        </authorList>
    </citation>
    <scope>IDENTIFICATION</scope>
</reference>
<feature type="transmembrane region" description="Helical" evidence="1">
    <location>
        <begin position="126"/>
        <end position="154"/>
    </location>
</feature>
<feature type="transmembrane region" description="Helical" evidence="1">
    <location>
        <begin position="269"/>
        <end position="287"/>
    </location>
</feature>
<dbReference type="EMBL" id="AFYH01002762">
    <property type="status" value="NOT_ANNOTATED_CDS"/>
    <property type="molecule type" value="Genomic_DNA"/>
</dbReference>
<dbReference type="EMBL" id="AFYH01002766">
    <property type="status" value="NOT_ANNOTATED_CDS"/>
    <property type="molecule type" value="Genomic_DNA"/>
</dbReference>
<evidence type="ECO:0000313" key="2">
    <source>
        <dbReference type="Ensembl" id="ENSLACP00000021610.1"/>
    </source>
</evidence>
<proteinExistence type="predicted"/>
<organism evidence="2 3">
    <name type="scientific">Latimeria chalumnae</name>
    <name type="common">Coelacanth</name>
    <dbReference type="NCBI Taxonomy" id="7897"/>
    <lineage>
        <taxon>Eukaryota</taxon>
        <taxon>Metazoa</taxon>
        <taxon>Chordata</taxon>
        <taxon>Craniata</taxon>
        <taxon>Vertebrata</taxon>
        <taxon>Euteleostomi</taxon>
        <taxon>Coelacanthiformes</taxon>
        <taxon>Coelacanthidae</taxon>
        <taxon>Latimeria</taxon>
    </lineage>
</organism>
<dbReference type="EMBL" id="AFYH01002763">
    <property type="status" value="NOT_ANNOTATED_CDS"/>
    <property type="molecule type" value="Genomic_DNA"/>
</dbReference>
<keyword evidence="1" id="KW-0472">Membrane</keyword>
<dbReference type="HOGENOM" id="CLU_019631_1_0_1"/>
<dbReference type="InterPro" id="IPR021280">
    <property type="entry name" value="TMEM260-like"/>
</dbReference>
<feature type="transmembrane region" description="Helical" evidence="1">
    <location>
        <begin position="166"/>
        <end position="184"/>
    </location>
</feature>
<accession>H3BI89</accession>
<keyword evidence="3" id="KW-1185">Reference proteome</keyword>
<evidence type="ECO:0000256" key="1">
    <source>
        <dbReference type="SAM" id="Phobius"/>
    </source>
</evidence>
<sequence length="657" mass="75137">TGELITAVYELGVAHPPGYPLFILLAKCMTRLFPFGSAAYRVNLFSSLLGAAAASFLFYTVFRLSGSYAGGILAAGVFAFSRLTWQWSIAAEVFSLNNFFVGLLMALTVCFENASTAQDRSKISKIGALCCGLSLCNQHTVILYIVCIVPWVLAQLFKTKEISLTYLLWLSLCFFAGFLPYLYLPISSYLNRARWTWGDQTTLDGFLTHFLRKEYGTFSLAKSKTSSNMTQMLIKKVQHMKTELSFAAQILALLALLLHICCRDAIKSSALWLFTVMLAMYSFFFAWRANLDITKPLFLGVVERFWMQSNFVVSVLAGLGLASVTSLFEKMTGKASTCHRLAWLFTVAIVAHQIHSNHRTCDQSNNYVVDKFARNLFLSMPQHAIILIRGDLPGNSLRYLQYCEGLRPDLLLVDQEMMTYDWFLPKMAKHLPGVHFPGNRWNPVEGHYLDGTITFNLHHFLRVNQHKAIFVCIGLHEGDSTWKQNYSLWPWGCCDKLVPLSTVFEPEKWIKLTTHLYNWTEKYGSFDPVSWEAVANEEMWQARMKTAFFIFQLAENPNIASDLRTQLYTHAYKLYQELVSTRGKYPTNWHKNYAIACERMLRFHLAGVDPKFLLSETIEHFSLYVKKAEDDPQKDAISHTIEHLNQELQRMKTLEKA</sequence>
<reference evidence="3" key="1">
    <citation type="submission" date="2011-08" db="EMBL/GenBank/DDBJ databases">
        <title>The draft genome of Latimeria chalumnae.</title>
        <authorList>
            <person name="Di Palma F."/>
            <person name="Alfoldi J."/>
            <person name="Johnson J."/>
            <person name="Berlin A."/>
            <person name="Gnerre S."/>
            <person name="Jaffe D."/>
            <person name="MacCallum I."/>
            <person name="Young S."/>
            <person name="Walker B.J."/>
            <person name="Lander E."/>
            <person name="Lindblad-Toh K."/>
        </authorList>
    </citation>
    <scope>NUCLEOTIDE SEQUENCE [LARGE SCALE GENOMIC DNA]</scope>
    <source>
        <strain evidence="3">Wild caught</strain>
    </source>
</reference>
<feature type="transmembrane region" description="Helical" evidence="1">
    <location>
        <begin position="307"/>
        <end position="328"/>
    </location>
</feature>
<feature type="transmembrane region" description="Helical" evidence="1">
    <location>
        <begin position="42"/>
        <end position="62"/>
    </location>
</feature>
<dbReference type="InterPro" id="IPR052724">
    <property type="entry name" value="GT117_domain-containing"/>
</dbReference>
<dbReference type="InParanoid" id="H3BI89"/>
<gene>
    <name evidence="2" type="primary">TMEM260</name>
</gene>
<dbReference type="eggNOG" id="ENOG502QSIA">
    <property type="taxonomic scope" value="Eukaryota"/>
</dbReference>
<name>H3BI89_LATCH</name>
<dbReference type="Proteomes" id="UP000008672">
    <property type="component" value="Unassembled WGS sequence"/>
</dbReference>